<evidence type="ECO:0000313" key="7">
    <source>
        <dbReference type="Proteomes" id="UP000694888"/>
    </source>
</evidence>
<dbReference type="Pfam" id="PF00001">
    <property type="entry name" value="7tm_1"/>
    <property type="match status" value="1"/>
</dbReference>
<evidence type="ECO:0000256" key="5">
    <source>
        <dbReference type="SAM" id="Phobius"/>
    </source>
</evidence>
<evidence type="ECO:0000256" key="3">
    <source>
        <dbReference type="ARBA" id="ARBA00022989"/>
    </source>
</evidence>
<dbReference type="GeneID" id="101850390"/>
<dbReference type="Gene3D" id="1.20.1070.10">
    <property type="entry name" value="Rhodopsin 7-helix transmembrane proteins"/>
    <property type="match status" value="1"/>
</dbReference>
<dbReference type="InterPro" id="IPR052954">
    <property type="entry name" value="GPCR-Ligand_Int"/>
</dbReference>
<keyword evidence="7" id="KW-1185">Reference proteome</keyword>
<keyword evidence="4 5" id="KW-0472">Membrane</keyword>
<evidence type="ECO:0000256" key="4">
    <source>
        <dbReference type="ARBA" id="ARBA00023136"/>
    </source>
</evidence>
<dbReference type="Proteomes" id="UP000694888">
    <property type="component" value="Unplaced"/>
</dbReference>
<gene>
    <name evidence="8" type="primary">LOC101850390</name>
</gene>
<dbReference type="PRINTS" id="PR00237">
    <property type="entry name" value="GPCRRHODOPSN"/>
</dbReference>
<dbReference type="InterPro" id="IPR017452">
    <property type="entry name" value="GPCR_Rhodpsn_7TM"/>
</dbReference>
<evidence type="ECO:0000313" key="8">
    <source>
        <dbReference type="RefSeq" id="XP_005113157.1"/>
    </source>
</evidence>
<reference evidence="8" key="1">
    <citation type="submission" date="2025-08" db="UniProtKB">
        <authorList>
            <consortium name="RefSeq"/>
        </authorList>
    </citation>
    <scope>IDENTIFICATION</scope>
</reference>
<name>A0ABM0KAV7_APLCA</name>
<organism evidence="7 8">
    <name type="scientific">Aplysia californica</name>
    <name type="common">California sea hare</name>
    <dbReference type="NCBI Taxonomy" id="6500"/>
    <lineage>
        <taxon>Eukaryota</taxon>
        <taxon>Metazoa</taxon>
        <taxon>Spiralia</taxon>
        <taxon>Lophotrochozoa</taxon>
        <taxon>Mollusca</taxon>
        <taxon>Gastropoda</taxon>
        <taxon>Heterobranchia</taxon>
        <taxon>Euthyneura</taxon>
        <taxon>Tectipleura</taxon>
        <taxon>Aplysiida</taxon>
        <taxon>Aplysioidea</taxon>
        <taxon>Aplysiidae</taxon>
        <taxon>Aplysia</taxon>
    </lineage>
</organism>
<proteinExistence type="predicted"/>
<feature type="transmembrane region" description="Helical" evidence="5">
    <location>
        <begin position="262"/>
        <end position="289"/>
    </location>
</feature>
<feature type="transmembrane region" description="Helical" evidence="5">
    <location>
        <begin position="212"/>
        <end position="229"/>
    </location>
</feature>
<feature type="transmembrane region" description="Helical" evidence="5">
    <location>
        <begin position="28"/>
        <end position="57"/>
    </location>
</feature>
<dbReference type="InterPro" id="IPR000276">
    <property type="entry name" value="GPCR_Rhodpsn"/>
</dbReference>
<feature type="domain" description="G-protein coupled receptors family 1 profile" evidence="6">
    <location>
        <begin position="48"/>
        <end position="321"/>
    </location>
</feature>
<dbReference type="PANTHER" id="PTHR46641">
    <property type="entry name" value="FMRFAMIDE RECEPTOR-RELATED"/>
    <property type="match status" value="1"/>
</dbReference>
<feature type="transmembrane region" description="Helical" evidence="5">
    <location>
        <begin position="69"/>
        <end position="94"/>
    </location>
</feature>
<accession>A0ABM0KAV7</accession>
<dbReference type="RefSeq" id="XP_005113157.1">
    <property type="nucleotide sequence ID" value="XM_005113100.1"/>
</dbReference>
<comment type="subcellular location">
    <subcellularLocation>
        <location evidence="1">Membrane</location>
    </subcellularLocation>
</comment>
<evidence type="ECO:0000256" key="1">
    <source>
        <dbReference type="ARBA" id="ARBA00004370"/>
    </source>
</evidence>
<sequence>MNTTPVVRSNGSVTPPSSSELPEDLLQLLQYILILGVALPSSFIGCVTNVLNIIVIARMDWKQTINISLFALAVSDLVGLLGLIWFCICFSPWLQQAENLSFIPREIGIATGSWVHLVFARITGYLTFLISAERCLCILFPMKIKTMITPRRIKAIVVGIFIWGIGIQYLSILTYEIGWKFSEEKNKTLLGVLYREIGIDIELPVVMTNNVMSQYVTFVGVVAFTAILANRLKRQSKWRQSSSQTAASEVSTKRDMRIVKTVSVISAVYIVCYFPNTISFSCLLIVPGYGLYGRYGMLLDFVTVCAYVLEVFNSSINTFLYWTFMVQYRSELRRLLKYCRPSSTQPSSQ</sequence>
<feature type="transmembrane region" description="Helical" evidence="5">
    <location>
        <begin position="153"/>
        <end position="172"/>
    </location>
</feature>
<evidence type="ECO:0000256" key="2">
    <source>
        <dbReference type="ARBA" id="ARBA00022692"/>
    </source>
</evidence>
<feature type="transmembrane region" description="Helical" evidence="5">
    <location>
        <begin position="114"/>
        <end position="132"/>
    </location>
</feature>
<dbReference type="PANTHER" id="PTHR46641:SF2">
    <property type="entry name" value="FMRFAMIDE RECEPTOR"/>
    <property type="match status" value="1"/>
</dbReference>
<protein>
    <submittedName>
        <fullName evidence="8">Cannabinoid receptor type 1B-like</fullName>
    </submittedName>
</protein>
<dbReference type="PROSITE" id="PS50262">
    <property type="entry name" value="G_PROTEIN_RECEP_F1_2"/>
    <property type="match status" value="1"/>
</dbReference>
<evidence type="ECO:0000259" key="6">
    <source>
        <dbReference type="PROSITE" id="PS50262"/>
    </source>
</evidence>
<keyword evidence="2 5" id="KW-0812">Transmembrane</keyword>
<feature type="transmembrane region" description="Helical" evidence="5">
    <location>
        <begin position="301"/>
        <end position="324"/>
    </location>
</feature>
<dbReference type="SUPFAM" id="SSF81321">
    <property type="entry name" value="Family A G protein-coupled receptor-like"/>
    <property type="match status" value="1"/>
</dbReference>
<keyword evidence="3 5" id="KW-1133">Transmembrane helix</keyword>